<feature type="transmembrane region" description="Helical" evidence="3">
    <location>
        <begin position="6"/>
        <end position="29"/>
    </location>
</feature>
<dbReference type="EMBL" id="AYLP01000025">
    <property type="protein sequence ID" value="ESS67999.1"/>
    <property type="molecule type" value="Genomic_DNA"/>
</dbReference>
<reference evidence="4 5" key="1">
    <citation type="journal article" date="2014" name="Genome Announc.">
        <title>Trypanosoma cruzi Clone Dm28c Draft Genome Sequence.</title>
        <authorList>
            <person name="Grisard E.C."/>
            <person name="Teixeira S.M."/>
            <person name="de Almeida L.G."/>
            <person name="Stoco P.H."/>
            <person name="Gerber A.L."/>
            <person name="Talavera-Lopez C."/>
            <person name="Lima O.C."/>
            <person name="Andersson B."/>
            <person name="de Vasconcelos A.T."/>
        </authorList>
    </citation>
    <scope>NUCLEOTIDE SEQUENCE [LARGE SCALE GENOMIC DNA]</scope>
    <source>
        <strain evidence="4 5">Dm28c</strain>
    </source>
</reference>
<feature type="coiled-coil region" evidence="2">
    <location>
        <begin position="375"/>
        <end position="518"/>
    </location>
</feature>
<dbReference type="OrthoDB" id="448087at2759"/>
<accession>V5BJP6</accession>
<organism evidence="4 5">
    <name type="scientific">Trypanosoma cruzi Dm28c</name>
    <dbReference type="NCBI Taxonomy" id="1416333"/>
    <lineage>
        <taxon>Eukaryota</taxon>
        <taxon>Discoba</taxon>
        <taxon>Euglenozoa</taxon>
        <taxon>Kinetoplastea</taxon>
        <taxon>Metakinetoplastina</taxon>
        <taxon>Trypanosomatida</taxon>
        <taxon>Trypanosomatidae</taxon>
        <taxon>Trypanosoma</taxon>
        <taxon>Schizotrypanum</taxon>
    </lineage>
</organism>
<dbReference type="Proteomes" id="UP000017861">
    <property type="component" value="Unassembled WGS sequence"/>
</dbReference>
<keyword evidence="3" id="KW-1133">Transmembrane helix</keyword>
<protein>
    <submittedName>
        <fullName evidence="4">Uncharacterized protein</fullName>
    </submittedName>
</protein>
<gene>
    <name evidence="4" type="ORF">TCDM_03329</name>
</gene>
<sequence length="617" mass="71706">MGVGLLPVWLFLYPPAPCIFFFFLFSFSIQQCGRMPPPKKSVALRHRAHMIASSVEDQEAALMEWRARAQQGKETLQRIRSKMDAHKKSAETTKRGGRWLAEWTSLQREAVSRDLELSKAYASCAHLLPQSLRNKLTEQEEQKNALLGYLSERVTRIRKELERLHKQKNQPSQEALRTLSESISALRKELLEKKVTDVEAEKMICGEANGETDKQSPMETLQRLIQSTMKTFDGICESIDGKINAALVETYRNALQTEGENTTSQAAACTDRRVGTVLQSQNDLRTVSLILKTYDSEVESGTTAAVISDELYDRVQRALPHLSKMSARRVVDEALRQKRGRVYMRSVILQYKKRSTELLESFKKAVMAEEEIVKMRNAISEEARMREERQQKTQEELERLRIVREAKDASRRAEEEAKKMEEDEKHQKLLCIREAEFQERLRRLKEYQEEQRELQENERVVQQALAEENALKKAIQKDHNAKRVEERKKEYEEKCRLRKKHQKEMEELRKAHQRTLETFFKGIEKRLGVTYDAERVLQPTTSSQQSVPFVSFSEASQFNVHGYTVDDIMKDPRFRLQLALMEAGLHQTPYGREVISRGYHVPAAQRPSEDNPLRMEY</sequence>
<evidence type="ECO:0000256" key="3">
    <source>
        <dbReference type="SAM" id="Phobius"/>
    </source>
</evidence>
<evidence type="ECO:0000256" key="1">
    <source>
        <dbReference type="ARBA" id="ARBA00023054"/>
    </source>
</evidence>
<proteinExistence type="predicted"/>
<keyword evidence="3" id="KW-0812">Transmembrane</keyword>
<name>V5BJP6_TRYCR</name>
<dbReference type="AlphaFoldDB" id="V5BJP6"/>
<dbReference type="PANTHER" id="PTHR21549">
    <property type="entry name" value="MUTATED IN BLADDER CANCER 1"/>
    <property type="match status" value="1"/>
</dbReference>
<dbReference type="PANTHER" id="PTHR21549:SF1">
    <property type="entry name" value="COILED-COIL DOMAIN-CONTAINING PROTEIN 148"/>
    <property type="match status" value="1"/>
</dbReference>
<dbReference type="InterPro" id="IPR039902">
    <property type="entry name" value="CCDC148/CCDC112"/>
</dbReference>
<evidence type="ECO:0000313" key="4">
    <source>
        <dbReference type="EMBL" id="ESS67999.1"/>
    </source>
</evidence>
<keyword evidence="1 2" id="KW-0175">Coiled coil</keyword>
<evidence type="ECO:0000313" key="5">
    <source>
        <dbReference type="Proteomes" id="UP000017861"/>
    </source>
</evidence>
<evidence type="ECO:0000256" key="2">
    <source>
        <dbReference type="SAM" id="Coils"/>
    </source>
</evidence>
<keyword evidence="3" id="KW-0472">Membrane</keyword>
<dbReference type="VEuPathDB" id="TriTrypDB:TCDM_03329"/>
<comment type="caution">
    <text evidence="4">The sequence shown here is derived from an EMBL/GenBank/DDBJ whole genome shotgun (WGS) entry which is preliminary data.</text>
</comment>